<evidence type="ECO:0000313" key="14">
    <source>
        <dbReference type="Proteomes" id="UP000799441"/>
    </source>
</evidence>
<feature type="region of interest" description="Disordered" evidence="11">
    <location>
        <begin position="958"/>
        <end position="989"/>
    </location>
</feature>
<evidence type="ECO:0000256" key="1">
    <source>
        <dbReference type="ARBA" id="ARBA00008874"/>
    </source>
</evidence>
<dbReference type="InterPro" id="IPR017441">
    <property type="entry name" value="Protein_kinase_ATP_BS"/>
</dbReference>
<dbReference type="PROSITE" id="PS00107">
    <property type="entry name" value="PROTEIN_KINASE_ATP"/>
    <property type="match status" value="1"/>
</dbReference>
<reference evidence="13" key="1">
    <citation type="journal article" date="2020" name="Stud. Mycol.">
        <title>101 Dothideomycetes genomes: a test case for predicting lifestyles and emergence of pathogens.</title>
        <authorList>
            <person name="Haridas S."/>
            <person name="Albert R."/>
            <person name="Binder M."/>
            <person name="Bloem J."/>
            <person name="Labutti K."/>
            <person name="Salamov A."/>
            <person name="Andreopoulos B."/>
            <person name="Baker S."/>
            <person name="Barry K."/>
            <person name="Bills G."/>
            <person name="Bluhm B."/>
            <person name="Cannon C."/>
            <person name="Castanera R."/>
            <person name="Culley D."/>
            <person name="Daum C."/>
            <person name="Ezra D."/>
            <person name="Gonzalez J."/>
            <person name="Henrissat B."/>
            <person name="Kuo A."/>
            <person name="Liang C."/>
            <person name="Lipzen A."/>
            <person name="Lutzoni F."/>
            <person name="Magnuson J."/>
            <person name="Mondo S."/>
            <person name="Nolan M."/>
            <person name="Ohm R."/>
            <person name="Pangilinan J."/>
            <person name="Park H.-J."/>
            <person name="Ramirez L."/>
            <person name="Alfaro M."/>
            <person name="Sun H."/>
            <person name="Tritt A."/>
            <person name="Yoshinaga Y."/>
            <person name="Zwiers L.-H."/>
            <person name="Turgeon B."/>
            <person name="Goodwin S."/>
            <person name="Spatafora J."/>
            <person name="Crous P."/>
            <person name="Grigoriev I."/>
        </authorList>
    </citation>
    <scope>NUCLEOTIDE SEQUENCE</scope>
    <source>
        <strain evidence="13">CBS 116435</strain>
    </source>
</reference>
<feature type="domain" description="Protein kinase" evidence="12">
    <location>
        <begin position="107"/>
        <end position="396"/>
    </location>
</feature>
<gene>
    <name evidence="13" type="ORF">K431DRAFT_330631</name>
</gene>
<dbReference type="GO" id="GO:0004674">
    <property type="term" value="F:protein serine/threonine kinase activity"/>
    <property type="evidence" value="ECO:0007669"/>
    <property type="project" value="UniProtKB-KW"/>
</dbReference>
<keyword evidence="3" id="KW-0723">Serine/threonine-protein kinase</keyword>
<feature type="compositionally biased region" description="Acidic residues" evidence="11">
    <location>
        <begin position="748"/>
        <end position="757"/>
    </location>
</feature>
<feature type="compositionally biased region" description="Polar residues" evidence="11">
    <location>
        <begin position="1"/>
        <end position="15"/>
    </location>
</feature>
<evidence type="ECO:0000256" key="11">
    <source>
        <dbReference type="SAM" id="MobiDB-lite"/>
    </source>
</evidence>
<evidence type="ECO:0000313" key="13">
    <source>
        <dbReference type="EMBL" id="KAF2719923.1"/>
    </source>
</evidence>
<dbReference type="EC" id="2.7.11.1" evidence="2"/>
<name>A0A9P4UNL2_9PEZI</name>
<dbReference type="InterPro" id="IPR050629">
    <property type="entry name" value="STE20/SPS1-PAK"/>
</dbReference>
<comment type="catalytic activity">
    <reaction evidence="8">
        <text>L-threonyl-[protein] + ATP = O-phospho-L-threonyl-[protein] + ADP + H(+)</text>
        <dbReference type="Rhea" id="RHEA:46608"/>
        <dbReference type="Rhea" id="RHEA-COMP:11060"/>
        <dbReference type="Rhea" id="RHEA-COMP:11605"/>
        <dbReference type="ChEBI" id="CHEBI:15378"/>
        <dbReference type="ChEBI" id="CHEBI:30013"/>
        <dbReference type="ChEBI" id="CHEBI:30616"/>
        <dbReference type="ChEBI" id="CHEBI:61977"/>
        <dbReference type="ChEBI" id="CHEBI:456216"/>
        <dbReference type="EC" id="2.7.11.1"/>
    </reaction>
</comment>
<dbReference type="EMBL" id="MU003805">
    <property type="protein sequence ID" value="KAF2719923.1"/>
    <property type="molecule type" value="Genomic_DNA"/>
</dbReference>
<feature type="region of interest" description="Disordered" evidence="11">
    <location>
        <begin position="727"/>
        <end position="806"/>
    </location>
</feature>
<feature type="region of interest" description="Disordered" evidence="11">
    <location>
        <begin position="1"/>
        <end position="82"/>
    </location>
</feature>
<evidence type="ECO:0000256" key="6">
    <source>
        <dbReference type="ARBA" id="ARBA00022777"/>
    </source>
</evidence>
<dbReference type="AlphaFoldDB" id="A0A9P4UNL2"/>
<evidence type="ECO:0000256" key="10">
    <source>
        <dbReference type="PROSITE-ProRule" id="PRU10141"/>
    </source>
</evidence>
<evidence type="ECO:0000256" key="2">
    <source>
        <dbReference type="ARBA" id="ARBA00012513"/>
    </source>
</evidence>
<dbReference type="OrthoDB" id="248923at2759"/>
<dbReference type="PANTHER" id="PTHR48012:SF10">
    <property type="entry name" value="FI20177P1"/>
    <property type="match status" value="1"/>
</dbReference>
<dbReference type="PANTHER" id="PTHR48012">
    <property type="entry name" value="STERILE20-LIKE KINASE, ISOFORM B-RELATED"/>
    <property type="match status" value="1"/>
</dbReference>
<feature type="compositionally biased region" description="Acidic residues" evidence="11">
    <location>
        <begin position="599"/>
        <end position="608"/>
    </location>
</feature>
<evidence type="ECO:0000256" key="8">
    <source>
        <dbReference type="ARBA" id="ARBA00047899"/>
    </source>
</evidence>
<accession>A0A9P4UNL2</accession>
<evidence type="ECO:0000256" key="9">
    <source>
        <dbReference type="ARBA" id="ARBA00048679"/>
    </source>
</evidence>
<feature type="region of interest" description="Disordered" evidence="11">
    <location>
        <begin position="535"/>
        <end position="555"/>
    </location>
</feature>
<evidence type="ECO:0000256" key="3">
    <source>
        <dbReference type="ARBA" id="ARBA00022527"/>
    </source>
</evidence>
<dbReference type="InterPro" id="IPR000719">
    <property type="entry name" value="Prot_kinase_dom"/>
</dbReference>
<feature type="compositionally biased region" description="Polar residues" evidence="11">
    <location>
        <begin position="729"/>
        <end position="743"/>
    </location>
</feature>
<evidence type="ECO:0000256" key="4">
    <source>
        <dbReference type="ARBA" id="ARBA00022679"/>
    </source>
</evidence>
<evidence type="ECO:0000256" key="5">
    <source>
        <dbReference type="ARBA" id="ARBA00022741"/>
    </source>
</evidence>
<organism evidence="13 14">
    <name type="scientific">Polychaeton citri CBS 116435</name>
    <dbReference type="NCBI Taxonomy" id="1314669"/>
    <lineage>
        <taxon>Eukaryota</taxon>
        <taxon>Fungi</taxon>
        <taxon>Dikarya</taxon>
        <taxon>Ascomycota</taxon>
        <taxon>Pezizomycotina</taxon>
        <taxon>Dothideomycetes</taxon>
        <taxon>Dothideomycetidae</taxon>
        <taxon>Capnodiales</taxon>
        <taxon>Capnodiaceae</taxon>
        <taxon>Polychaeton</taxon>
    </lineage>
</organism>
<keyword evidence="5 10" id="KW-0547">Nucleotide-binding</keyword>
<dbReference type="SMART" id="SM00220">
    <property type="entry name" value="S_TKc"/>
    <property type="match status" value="1"/>
</dbReference>
<dbReference type="InterPro" id="IPR011009">
    <property type="entry name" value="Kinase-like_dom_sf"/>
</dbReference>
<feature type="compositionally biased region" description="Low complexity" evidence="11">
    <location>
        <begin position="790"/>
        <end position="803"/>
    </location>
</feature>
<sequence length="989" mass="108839">MGNSAAKPSTAGSEHQQPHERLPLPAFLKGKSLKAANKERASNGNKSSSSGGSGRRRQTKQQITMDRASLLVPGTGPDRSKQIKDAKDMWNDLVKRAEKAGQKPPPYTFLELIGKGGYGRVYKCKKNETGELVAVKIVDVDTADLELSLHDRDVSLKDFHKEVKVLTQLNASNAENILFVHEAFDLHSQLWIVSDYCPGGSVTTLMRASPPTQPGLEEKFIIPIARELVKAVRSVHDFGAIHRDIKCGNVYITEDGAIQLGDFGIVRIIGESSSATDDNDDDEAAKDPRSKRMTIVGTPNFMPLEMLEDSFPDEGYGTEVDIWSFGCTIYEMATGHAPMVHVRGDYNLAATLASTGEPRLEDTKYSQELRDFVAFILTNDAKKRPTAQQILSHPYIAGTEDTHPTSSVMALIDRYMMWEYKGGVRSSLWMEGGAAAPPSADETGLQDGDDDSIDWNFSVSDNFDKDFANRISRLYGLDFEVPHGSGLPPIQTQGLTVAQRIAQEHQDRSANRGEQSLRRLFDAELPTYKLGQGIAEPIYQPTPPPEPESDLPLRRLHQPSEPRESVIDLDALSSTTQPNFDFDLDDITARPRPSRRPDDDDEPDDDEYAYVNNNEEETSKRDTLDWTFPSDDTAQKRATMDWTFPSTDLEPATTMKPRLQHDNGDLGPGFRPALKHTATAPVGVGFGFESFKQGHQIAPLSSSPPRNSMASMIDLDAAFADPIEMRRPSTASSTTESVHTDLTSGDPFDLEDDSDQNEADRNRFSYHKQWHSKGGSESNRGSLRNLPMHSRSTSLTSSGSELDSMARSSTFGPEINYNYDRKVNDPMSENLGPNLDSDAAFDLNKWPDFGPHDDTMGPAVGIHQQYHPNDIPRLDNAGYSFGSGGGVLHSNGVASRSPSRARGEPGWRGELEFPNPVPPNPEALQEGADPELVAAEMERLMSDLEVGFTSLAMAFAQASEEMDNHDDERLEAQGGESGAEAGEEDEIGY</sequence>
<comment type="caution">
    <text evidence="13">The sequence shown here is derived from an EMBL/GenBank/DDBJ whole genome shotgun (WGS) entry which is preliminary data.</text>
</comment>
<keyword evidence="14" id="KW-1185">Reference proteome</keyword>
<dbReference type="Pfam" id="PF00069">
    <property type="entry name" value="Pkinase"/>
    <property type="match status" value="1"/>
</dbReference>
<comment type="catalytic activity">
    <reaction evidence="9">
        <text>L-seryl-[protein] + ATP = O-phospho-L-seryl-[protein] + ADP + H(+)</text>
        <dbReference type="Rhea" id="RHEA:17989"/>
        <dbReference type="Rhea" id="RHEA-COMP:9863"/>
        <dbReference type="Rhea" id="RHEA-COMP:11604"/>
        <dbReference type="ChEBI" id="CHEBI:15378"/>
        <dbReference type="ChEBI" id="CHEBI:29999"/>
        <dbReference type="ChEBI" id="CHEBI:30616"/>
        <dbReference type="ChEBI" id="CHEBI:83421"/>
        <dbReference type="ChEBI" id="CHEBI:456216"/>
        <dbReference type="EC" id="2.7.11.1"/>
    </reaction>
</comment>
<dbReference type="Proteomes" id="UP000799441">
    <property type="component" value="Unassembled WGS sequence"/>
</dbReference>
<comment type="similarity">
    <text evidence="1">Belongs to the protein kinase superfamily. STE Ser/Thr protein kinase family. STE20 subfamily.</text>
</comment>
<proteinExistence type="inferred from homology"/>
<keyword evidence="4" id="KW-0808">Transferase</keyword>
<dbReference type="PROSITE" id="PS50011">
    <property type="entry name" value="PROTEIN_KINASE_DOM"/>
    <property type="match status" value="1"/>
</dbReference>
<evidence type="ECO:0000256" key="7">
    <source>
        <dbReference type="ARBA" id="ARBA00022840"/>
    </source>
</evidence>
<evidence type="ECO:0000259" key="12">
    <source>
        <dbReference type="PROSITE" id="PS50011"/>
    </source>
</evidence>
<protein>
    <recommendedName>
        <fullName evidence="2">non-specific serine/threonine protein kinase</fullName>
        <ecNumber evidence="2">2.7.11.1</ecNumber>
    </recommendedName>
</protein>
<dbReference type="Gene3D" id="1.10.510.10">
    <property type="entry name" value="Transferase(Phosphotransferase) domain 1"/>
    <property type="match status" value="1"/>
</dbReference>
<keyword evidence="7 10" id="KW-0067">ATP-binding</keyword>
<dbReference type="GO" id="GO:0005524">
    <property type="term" value="F:ATP binding"/>
    <property type="evidence" value="ECO:0007669"/>
    <property type="project" value="UniProtKB-UniRule"/>
</dbReference>
<feature type="region of interest" description="Disordered" evidence="11">
    <location>
        <begin position="569"/>
        <end position="630"/>
    </location>
</feature>
<feature type="binding site" evidence="10">
    <location>
        <position position="136"/>
    </location>
    <ligand>
        <name>ATP</name>
        <dbReference type="ChEBI" id="CHEBI:30616"/>
    </ligand>
</feature>
<keyword evidence="6 13" id="KW-0418">Kinase</keyword>
<dbReference type="SUPFAM" id="SSF56112">
    <property type="entry name" value="Protein kinase-like (PK-like)"/>
    <property type="match status" value="1"/>
</dbReference>
<dbReference type="GO" id="GO:0005737">
    <property type="term" value="C:cytoplasm"/>
    <property type="evidence" value="ECO:0007669"/>
    <property type="project" value="TreeGrafter"/>
</dbReference>